<dbReference type="InterPro" id="IPR000847">
    <property type="entry name" value="LysR_HTH_N"/>
</dbReference>
<keyword evidence="3" id="KW-0238">DNA-binding</keyword>
<evidence type="ECO:0000256" key="1">
    <source>
        <dbReference type="ARBA" id="ARBA00009437"/>
    </source>
</evidence>
<dbReference type="STRING" id="84029.CROST_08210"/>
<keyword evidence="2" id="KW-0805">Transcription regulation</keyword>
<evidence type="ECO:0000313" key="6">
    <source>
        <dbReference type="Proteomes" id="UP000190951"/>
    </source>
</evidence>
<dbReference type="Gene3D" id="3.40.190.10">
    <property type="entry name" value="Periplasmic binding protein-like II"/>
    <property type="match status" value="2"/>
</dbReference>
<dbReference type="GO" id="GO:0032993">
    <property type="term" value="C:protein-DNA complex"/>
    <property type="evidence" value="ECO:0007669"/>
    <property type="project" value="TreeGrafter"/>
</dbReference>
<dbReference type="PANTHER" id="PTHR30346:SF0">
    <property type="entry name" value="HCA OPERON TRANSCRIPTIONAL ACTIVATOR HCAR"/>
    <property type="match status" value="1"/>
</dbReference>
<reference evidence="5 6" key="1">
    <citation type="submission" date="2022-04" db="EMBL/GenBank/DDBJ databases">
        <title>Genome sequence of C. roseum typestrain.</title>
        <authorList>
            <person name="Poehlein A."/>
            <person name="Schoch T."/>
            <person name="Duerre P."/>
            <person name="Daniel R."/>
        </authorList>
    </citation>
    <scope>NUCLEOTIDE SEQUENCE [LARGE SCALE GENOMIC DNA]</scope>
    <source>
        <strain evidence="5 6">DSM 7320</strain>
    </source>
</reference>
<dbReference type="InterPro" id="IPR036388">
    <property type="entry name" value="WH-like_DNA-bd_sf"/>
</dbReference>
<dbReference type="AlphaFoldDB" id="A0A1S8MD41"/>
<evidence type="ECO:0000256" key="3">
    <source>
        <dbReference type="ARBA" id="ARBA00023125"/>
    </source>
</evidence>
<proteinExistence type="inferred from homology"/>
<dbReference type="Gene3D" id="1.10.10.10">
    <property type="entry name" value="Winged helix-like DNA-binding domain superfamily/Winged helix DNA-binding domain"/>
    <property type="match status" value="1"/>
</dbReference>
<organism evidence="5 6">
    <name type="scientific">Clostridium felsineum</name>
    <dbReference type="NCBI Taxonomy" id="36839"/>
    <lineage>
        <taxon>Bacteria</taxon>
        <taxon>Bacillati</taxon>
        <taxon>Bacillota</taxon>
        <taxon>Clostridia</taxon>
        <taxon>Eubacteriales</taxon>
        <taxon>Clostridiaceae</taxon>
        <taxon>Clostridium</taxon>
    </lineage>
</organism>
<dbReference type="EMBL" id="CP096983">
    <property type="protein sequence ID" value="URZ13557.1"/>
    <property type="molecule type" value="Genomic_DNA"/>
</dbReference>
<protein>
    <submittedName>
        <fullName evidence="5">HTH-type transcriptional regulator GltC</fullName>
    </submittedName>
</protein>
<evidence type="ECO:0000256" key="4">
    <source>
        <dbReference type="ARBA" id="ARBA00023163"/>
    </source>
</evidence>
<dbReference type="Pfam" id="PF03466">
    <property type="entry name" value="LysR_substrate"/>
    <property type="match status" value="1"/>
</dbReference>
<dbReference type="GO" id="GO:0003700">
    <property type="term" value="F:DNA-binding transcription factor activity"/>
    <property type="evidence" value="ECO:0007669"/>
    <property type="project" value="InterPro"/>
</dbReference>
<comment type="similarity">
    <text evidence="1">Belongs to the LysR transcriptional regulatory family.</text>
</comment>
<name>A0A1S8MD41_9CLOT</name>
<sequence length="300" mass="34351">MEFRQLSYFISAAKYLSFTKAAEEHYVAQTAISQQISSLEKHLNVKLFIRSNRTVQLTEAGRVLLREANLITSKVAEAEAKTKEAALGFEGTLNIGTAGPSERRVLPVMLKRFHELYPKISINIIRGGYKKLVEDLKSNYLDVIFVFPYEVEDIKGIEYRKMFSYKIYMAVSKEHKLAQYKKIDVKKIVNEKFVIVSEDEAPKTIEQYKKNCEKDKFQLNIVAKCKSLESMLVMVEAGIGIALVPSCLVDRSNENISYVKLENSKQVVEIGLAWQRESNNPTTKLFLNVVDELHIKKQKK</sequence>
<keyword evidence="4" id="KW-0804">Transcription</keyword>
<dbReference type="Pfam" id="PF00126">
    <property type="entry name" value="HTH_1"/>
    <property type="match status" value="1"/>
</dbReference>
<dbReference type="InterPro" id="IPR005119">
    <property type="entry name" value="LysR_subst-bd"/>
</dbReference>
<evidence type="ECO:0000256" key="2">
    <source>
        <dbReference type="ARBA" id="ARBA00023015"/>
    </source>
</evidence>
<gene>
    <name evidence="5" type="primary">gltC_3</name>
    <name evidence="5" type="ORF">CROST_043230</name>
</gene>
<dbReference type="PANTHER" id="PTHR30346">
    <property type="entry name" value="TRANSCRIPTIONAL DUAL REGULATOR HCAR-RELATED"/>
    <property type="match status" value="1"/>
</dbReference>
<dbReference type="KEGG" id="crw:CROST_043230"/>
<dbReference type="FunFam" id="1.10.10.10:FF:000001">
    <property type="entry name" value="LysR family transcriptional regulator"/>
    <property type="match status" value="1"/>
</dbReference>
<dbReference type="PROSITE" id="PS50931">
    <property type="entry name" value="HTH_LYSR"/>
    <property type="match status" value="1"/>
</dbReference>
<dbReference type="SUPFAM" id="SSF53850">
    <property type="entry name" value="Periplasmic binding protein-like II"/>
    <property type="match status" value="1"/>
</dbReference>
<dbReference type="GO" id="GO:0003677">
    <property type="term" value="F:DNA binding"/>
    <property type="evidence" value="ECO:0007669"/>
    <property type="project" value="UniProtKB-KW"/>
</dbReference>
<dbReference type="PRINTS" id="PR00039">
    <property type="entry name" value="HTHLYSR"/>
</dbReference>
<dbReference type="SUPFAM" id="SSF46785">
    <property type="entry name" value="Winged helix' DNA-binding domain"/>
    <property type="match status" value="1"/>
</dbReference>
<dbReference type="RefSeq" id="WP_077832917.1">
    <property type="nucleotide sequence ID" value="NZ_CP096983.1"/>
</dbReference>
<accession>A0A1S8MD41</accession>
<dbReference type="CDD" id="cd05466">
    <property type="entry name" value="PBP2_LTTR_substrate"/>
    <property type="match status" value="1"/>
</dbReference>
<keyword evidence="6" id="KW-1185">Reference proteome</keyword>
<evidence type="ECO:0000313" key="5">
    <source>
        <dbReference type="EMBL" id="URZ13557.1"/>
    </source>
</evidence>
<dbReference type="InterPro" id="IPR036390">
    <property type="entry name" value="WH_DNA-bd_sf"/>
</dbReference>
<dbReference type="Proteomes" id="UP000190951">
    <property type="component" value="Chromosome"/>
</dbReference>